<protein>
    <submittedName>
        <fullName evidence="4">Ankyrin repeat-containing domain protein</fullName>
    </submittedName>
</protein>
<feature type="repeat" description="ANK" evidence="3">
    <location>
        <begin position="1"/>
        <end position="31"/>
    </location>
</feature>
<dbReference type="InterPro" id="IPR036770">
    <property type="entry name" value="Ankyrin_rpt-contain_sf"/>
</dbReference>
<dbReference type="GeneID" id="85452495"/>
<dbReference type="PROSITE" id="PS50297">
    <property type="entry name" value="ANK_REP_REGION"/>
    <property type="match status" value="5"/>
</dbReference>
<gene>
    <name evidence="4" type="ORF">BDP55DRAFT_538658</name>
</gene>
<proteinExistence type="predicted"/>
<sequence>MAPLNWACSKGFLQAARLLLEWNANTEIMDREGFRPLHKAVTNKNFALARLLLDKGADIKAKTKAGTTLLEDAIQRNSSDGASFLIDREATIIEEPNTFGLTPIFLASTLKDTTFLRLLIDRGANIQALGKNASSPLHQAALSGFAEGVAVLLQRGAKVDERDHLNATPLQYAAENKKGSQHGNRATAEVLIKRGANLEARNPSTSLTPLALAAEAGHVGVISVLIHGGAKIDCQNDTLGRTALHLAAVNDKTGAIEELLKFGADLEARSNAKHTAIFYAIRNGKEAAFNLLLSRGANIRVRGPEGGYPLPYAREVAQKYPEIGGLPQMAAIISRLERERLGREV</sequence>
<dbReference type="PANTHER" id="PTHR24189:SF50">
    <property type="entry name" value="ANKYRIN REPEAT AND SOCS BOX PROTEIN 2"/>
    <property type="match status" value="1"/>
</dbReference>
<dbReference type="Pfam" id="PF00023">
    <property type="entry name" value="Ank"/>
    <property type="match status" value="1"/>
</dbReference>
<evidence type="ECO:0000256" key="3">
    <source>
        <dbReference type="PROSITE-ProRule" id="PRU00023"/>
    </source>
</evidence>
<feature type="repeat" description="ANK" evidence="3">
    <location>
        <begin position="32"/>
        <end position="64"/>
    </location>
</feature>
<keyword evidence="1" id="KW-0677">Repeat</keyword>
<keyword evidence="5" id="KW-1185">Reference proteome</keyword>
<dbReference type="Pfam" id="PF12796">
    <property type="entry name" value="Ank_2"/>
    <property type="match status" value="3"/>
</dbReference>
<reference evidence="4" key="1">
    <citation type="submission" date="2021-06" db="EMBL/GenBank/DDBJ databases">
        <title>Comparative genomics, transcriptomics and evolutionary studies reveal genomic signatures of adaptation to plant cell wall in hemibiotrophic fungi.</title>
        <authorList>
            <consortium name="DOE Joint Genome Institute"/>
            <person name="Baroncelli R."/>
            <person name="Diaz J.F."/>
            <person name="Benocci T."/>
            <person name="Peng M."/>
            <person name="Battaglia E."/>
            <person name="Haridas S."/>
            <person name="Andreopoulos W."/>
            <person name="Labutti K."/>
            <person name="Pangilinan J."/>
            <person name="Floch G.L."/>
            <person name="Makela M.R."/>
            <person name="Henrissat B."/>
            <person name="Grigoriev I.V."/>
            <person name="Crouch J.A."/>
            <person name="De Vries R.P."/>
            <person name="Sukno S.A."/>
            <person name="Thon M.R."/>
        </authorList>
    </citation>
    <scope>NUCLEOTIDE SEQUENCE</scope>
    <source>
        <strain evidence="4">CBS 193.32</strain>
    </source>
</reference>
<evidence type="ECO:0000256" key="2">
    <source>
        <dbReference type="ARBA" id="ARBA00023043"/>
    </source>
</evidence>
<dbReference type="PROSITE" id="PS50088">
    <property type="entry name" value="ANK_REPEAT"/>
    <property type="match status" value="8"/>
</dbReference>
<dbReference type="InterPro" id="IPR002110">
    <property type="entry name" value="Ankyrin_rpt"/>
</dbReference>
<dbReference type="AlphaFoldDB" id="A0AAJ0F4W8"/>
<comment type="caution">
    <text evidence="4">The sequence shown here is derived from an EMBL/GenBank/DDBJ whole genome shotgun (WGS) entry which is preliminary data.</text>
</comment>
<dbReference type="SUPFAM" id="SSF48403">
    <property type="entry name" value="Ankyrin repeat"/>
    <property type="match status" value="1"/>
</dbReference>
<evidence type="ECO:0000313" key="5">
    <source>
        <dbReference type="Proteomes" id="UP001224890"/>
    </source>
</evidence>
<feature type="repeat" description="ANK" evidence="3">
    <location>
        <begin position="132"/>
        <end position="164"/>
    </location>
</feature>
<dbReference type="PANTHER" id="PTHR24189">
    <property type="entry name" value="MYOTROPHIN"/>
    <property type="match status" value="1"/>
</dbReference>
<dbReference type="SMART" id="SM00248">
    <property type="entry name" value="ANK"/>
    <property type="match status" value="8"/>
</dbReference>
<evidence type="ECO:0000256" key="1">
    <source>
        <dbReference type="ARBA" id="ARBA00022737"/>
    </source>
</evidence>
<evidence type="ECO:0000313" key="4">
    <source>
        <dbReference type="EMBL" id="KAK1700878.1"/>
    </source>
</evidence>
<dbReference type="Gene3D" id="1.25.40.20">
    <property type="entry name" value="Ankyrin repeat-containing domain"/>
    <property type="match status" value="3"/>
</dbReference>
<dbReference type="InterPro" id="IPR050745">
    <property type="entry name" value="Multifunctional_regulatory"/>
</dbReference>
<keyword evidence="2 3" id="KW-0040">ANK repeat</keyword>
<feature type="repeat" description="ANK" evidence="3">
    <location>
        <begin position="272"/>
        <end position="304"/>
    </location>
</feature>
<dbReference type="RefSeq" id="XP_060436633.1">
    <property type="nucleotide sequence ID" value="XM_060567969.1"/>
</dbReference>
<feature type="repeat" description="ANK" evidence="3">
    <location>
        <begin position="205"/>
        <end position="237"/>
    </location>
</feature>
<feature type="repeat" description="ANK" evidence="3">
    <location>
        <begin position="99"/>
        <end position="131"/>
    </location>
</feature>
<accession>A0AAJ0F4W8</accession>
<feature type="repeat" description="ANK" evidence="3">
    <location>
        <begin position="165"/>
        <end position="203"/>
    </location>
</feature>
<organism evidence="4 5">
    <name type="scientific">Colletotrichum godetiae</name>
    <dbReference type="NCBI Taxonomy" id="1209918"/>
    <lineage>
        <taxon>Eukaryota</taxon>
        <taxon>Fungi</taxon>
        <taxon>Dikarya</taxon>
        <taxon>Ascomycota</taxon>
        <taxon>Pezizomycotina</taxon>
        <taxon>Sordariomycetes</taxon>
        <taxon>Hypocreomycetidae</taxon>
        <taxon>Glomerellales</taxon>
        <taxon>Glomerellaceae</taxon>
        <taxon>Colletotrichum</taxon>
        <taxon>Colletotrichum acutatum species complex</taxon>
    </lineage>
</organism>
<feature type="repeat" description="ANK" evidence="3">
    <location>
        <begin position="239"/>
        <end position="271"/>
    </location>
</feature>
<name>A0AAJ0F4W8_9PEZI</name>
<dbReference type="EMBL" id="JAHMHR010000001">
    <property type="protein sequence ID" value="KAK1700878.1"/>
    <property type="molecule type" value="Genomic_DNA"/>
</dbReference>
<dbReference type="Proteomes" id="UP001224890">
    <property type="component" value="Unassembled WGS sequence"/>
</dbReference>